<gene>
    <name evidence="8" type="ORF">TCAL_02610</name>
</gene>
<dbReference type="AlphaFoldDB" id="A0A553NFS2"/>
<evidence type="ECO:0000256" key="5">
    <source>
        <dbReference type="ARBA" id="ARBA00023274"/>
    </source>
</evidence>
<comment type="similarity">
    <text evidence="6">Belongs to the mitochondrion-specific ribosomal protein mL54 family.</text>
</comment>
<comment type="subcellular location">
    <subcellularLocation>
        <location evidence="1">Mitochondrion</location>
    </subcellularLocation>
</comment>
<dbReference type="GO" id="GO:0005762">
    <property type="term" value="C:mitochondrial large ribosomal subunit"/>
    <property type="evidence" value="ECO:0007669"/>
    <property type="project" value="TreeGrafter"/>
</dbReference>
<dbReference type="EMBL" id="VCGU01000458">
    <property type="protein sequence ID" value="TRY64303.1"/>
    <property type="molecule type" value="Genomic_DNA"/>
</dbReference>
<evidence type="ECO:0000256" key="3">
    <source>
        <dbReference type="ARBA" id="ARBA00022980"/>
    </source>
</evidence>
<keyword evidence="2" id="KW-0809">Transit peptide</keyword>
<dbReference type="Proteomes" id="UP000318571">
    <property type="component" value="Chromosome 10"/>
</dbReference>
<name>A0A553NFS2_TIGCA</name>
<proteinExistence type="inferred from homology"/>
<evidence type="ECO:0000256" key="7">
    <source>
        <dbReference type="ARBA" id="ARBA00035179"/>
    </source>
</evidence>
<keyword evidence="9" id="KW-1185">Reference proteome</keyword>
<sequence>MHGFVMGKVGICSPLRGLVSPFTVIRGMAIKKGGGGKGAAMEKIKVFPVEKDTKKLVSHCCGLNYKIDGEEVPLKPREEYPDWLWTMNMDRPLPSSEDLTPNTIEYYERLREEHKELLARRRSKEYMKPPK</sequence>
<dbReference type="STRING" id="6832.A0A553NFS2"/>
<protein>
    <recommendedName>
        <fullName evidence="7">Large ribosomal subunit protein mL54</fullName>
    </recommendedName>
</protein>
<evidence type="ECO:0000313" key="9">
    <source>
        <dbReference type="Proteomes" id="UP000318571"/>
    </source>
</evidence>
<dbReference type="PANTHER" id="PTHR28595:SF1">
    <property type="entry name" value="LARGE RIBOSOMAL SUBUNIT PROTEIN ML54"/>
    <property type="match status" value="1"/>
</dbReference>
<dbReference type="InterPro" id="IPR013870">
    <property type="entry name" value="Ribosomal_mL54"/>
</dbReference>
<dbReference type="PANTHER" id="PTHR28595">
    <property type="entry name" value="39S RIBOSOMAL PROTEIN L54, MITOCHONDRIAL"/>
    <property type="match status" value="1"/>
</dbReference>
<evidence type="ECO:0000256" key="1">
    <source>
        <dbReference type="ARBA" id="ARBA00004173"/>
    </source>
</evidence>
<keyword evidence="4" id="KW-0496">Mitochondrion</keyword>
<evidence type="ECO:0000256" key="2">
    <source>
        <dbReference type="ARBA" id="ARBA00022946"/>
    </source>
</evidence>
<keyword evidence="5" id="KW-0687">Ribonucleoprotein</keyword>
<evidence type="ECO:0000256" key="6">
    <source>
        <dbReference type="ARBA" id="ARBA00033752"/>
    </source>
</evidence>
<keyword evidence="3" id="KW-0689">Ribosomal protein</keyword>
<organism evidence="8 9">
    <name type="scientific">Tigriopus californicus</name>
    <name type="common">Marine copepod</name>
    <dbReference type="NCBI Taxonomy" id="6832"/>
    <lineage>
        <taxon>Eukaryota</taxon>
        <taxon>Metazoa</taxon>
        <taxon>Ecdysozoa</taxon>
        <taxon>Arthropoda</taxon>
        <taxon>Crustacea</taxon>
        <taxon>Multicrustacea</taxon>
        <taxon>Hexanauplia</taxon>
        <taxon>Copepoda</taxon>
        <taxon>Harpacticoida</taxon>
        <taxon>Harpacticidae</taxon>
        <taxon>Tigriopus</taxon>
    </lineage>
</organism>
<dbReference type="OrthoDB" id="10252718at2759"/>
<dbReference type="GO" id="GO:0003735">
    <property type="term" value="F:structural constituent of ribosome"/>
    <property type="evidence" value="ECO:0007669"/>
    <property type="project" value="TreeGrafter"/>
</dbReference>
<comment type="caution">
    <text evidence="8">The sequence shown here is derived from an EMBL/GenBank/DDBJ whole genome shotgun (WGS) entry which is preliminary data.</text>
</comment>
<evidence type="ECO:0000313" key="8">
    <source>
        <dbReference type="EMBL" id="TRY64303.1"/>
    </source>
</evidence>
<evidence type="ECO:0000256" key="4">
    <source>
        <dbReference type="ARBA" id="ARBA00023128"/>
    </source>
</evidence>
<reference evidence="8 9" key="1">
    <citation type="journal article" date="2018" name="Nat. Ecol. Evol.">
        <title>Genomic signatures of mitonuclear coevolution across populations of Tigriopus californicus.</title>
        <authorList>
            <person name="Barreto F.S."/>
            <person name="Watson E.T."/>
            <person name="Lima T.G."/>
            <person name="Willett C.S."/>
            <person name="Edmands S."/>
            <person name="Li W."/>
            <person name="Burton R.S."/>
        </authorList>
    </citation>
    <scope>NUCLEOTIDE SEQUENCE [LARGE SCALE GENOMIC DNA]</scope>
    <source>
        <strain evidence="8 9">San Diego</strain>
    </source>
</reference>
<dbReference type="Pfam" id="PF08561">
    <property type="entry name" value="Ribosomal_L37"/>
    <property type="match status" value="1"/>
</dbReference>
<accession>A0A553NFS2</accession>